<dbReference type="InterPro" id="IPR012885">
    <property type="entry name" value="F-box_Sdz-33"/>
</dbReference>
<reference evidence="2" key="1">
    <citation type="submission" date="2007-07" db="EMBL/GenBank/DDBJ databases">
        <title>PCAP assembly of the Caenorhabditis remanei genome.</title>
        <authorList>
            <consortium name="The Caenorhabditis remanei Sequencing Consortium"/>
            <person name="Wilson R.K."/>
        </authorList>
    </citation>
    <scope>NUCLEOTIDE SEQUENCE [LARGE SCALE GENOMIC DNA]</scope>
    <source>
        <strain evidence="2">PB4641</strain>
    </source>
</reference>
<gene>
    <name evidence="2" type="ORF">CRE_10512</name>
</gene>
<name>E3N0N3_CAERE</name>
<dbReference type="Pfam" id="PF07735">
    <property type="entry name" value="FBA_2"/>
    <property type="match status" value="1"/>
</dbReference>
<evidence type="ECO:0000313" key="2">
    <source>
        <dbReference type="EMBL" id="EFP13507.1"/>
    </source>
</evidence>
<keyword evidence="3" id="KW-1185">Reference proteome</keyword>
<evidence type="ECO:0000313" key="3">
    <source>
        <dbReference type="Proteomes" id="UP000008281"/>
    </source>
</evidence>
<organism evidence="3">
    <name type="scientific">Caenorhabditis remanei</name>
    <name type="common">Caenorhabditis vulgaris</name>
    <dbReference type="NCBI Taxonomy" id="31234"/>
    <lineage>
        <taxon>Eukaryota</taxon>
        <taxon>Metazoa</taxon>
        <taxon>Ecdysozoa</taxon>
        <taxon>Nematoda</taxon>
        <taxon>Chromadorea</taxon>
        <taxon>Rhabditida</taxon>
        <taxon>Rhabditina</taxon>
        <taxon>Rhabditomorpha</taxon>
        <taxon>Rhabditoidea</taxon>
        <taxon>Rhabditidae</taxon>
        <taxon>Peloderinae</taxon>
        <taxon>Caenorhabditis</taxon>
    </lineage>
</organism>
<dbReference type="HOGENOM" id="CLU_2361726_0_0_1"/>
<protein>
    <recommendedName>
        <fullName evidence="1">Sdz-33 F-box domain-containing protein</fullName>
    </recommendedName>
</protein>
<dbReference type="InParanoid" id="E3N0N3"/>
<dbReference type="AlphaFoldDB" id="E3N0N3"/>
<dbReference type="Proteomes" id="UP000008281">
    <property type="component" value="Unassembled WGS sequence"/>
</dbReference>
<feature type="domain" description="Sdz-33 F-box" evidence="1">
    <location>
        <begin position="14"/>
        <end position="84"/>
    </location>
</feature>
<dbReference type="EMBL" id="DS268506">
    <property type="protein sequence ID" value="EFP13507.1"/>
    <property type="molecule type" value="Genomic_DNA"/>
</dbReference>
<accession>E3N0N3</accession>
<evidence type="ECO:0000259" key="1">
    <source>
        <dbReference type="Pfam" id="PF07735"/>
    </source>
</evidence>
<sequence>MDHFVYVPFSNREEFERFWMSSVDCLRIHDNDLSSFQFNIEDLLASNAVKLELSDVPMSLRDLNRLFSCWLNRTSNHRLENLSVKSLDFMFCLIIF</sequence>
<proteinExistence type="predicted"/>